<protein>
    <submittedName>
        <fullName evidence="1">Uncharacterized protein</fullName>
    </submittedName>
</protein>
<dbReference type="STRING" id="1178515.SY83_13270"/>
<keyword evidence="2" id="KW-1185">Reference proteome</keyword>
<dbReference type="EMBL" id="CP011388">
    <property type="protein sequence ID" value="ANE47072.1"/>
    <property type="molecule type" value="Genomic_DNA"/>
</dbReference>
<reference evidence="1 2" key="1">
    <citation type="submission" date="2015-01" db="EMBL/GenBank/DDBJ databases">
        <title>Paenibacillus swuensis/DY6/whole genome sequencing.</title>
        <authorList>
            <person name="Kim M.K."/>
            <person name="Srinivasan S."/>
            <person name="Lee J.-J."/>
        </authorList>
    </citation>
    <scope>NUCLEOTIDE SEQUENCE [LARGE SCALE GENOMIC DNA]</scope>
    <source>
        <strain evidence="1 2">DY6</strain>
    </source>
</reference>
<dbReference type="PATRIC" id="fig|1178515.4.peg.2658"/>
<dbReference type="Proteomes" id="UP000076927">
    <property type="component" value="Chromosome"/>
</dbReference>
<evidence type="ECO:0000313" key="1">
    <source>
        <dbReference type="EMBL" id="ANE47072.1"/>
    </source>
</evidence>
<gene>
    <name evidence="1" type="ORF">SY83_13270</name>
</gene>
<proteinExistence type="predicted"/>
<evidence type="ECO:0000313" key="2">
    <source>
        <dbReference type="Proteomes" id="UP000076927"/>
    </source>
</evidence>
<name>A0A172TJC9_9BACL</name>
<dbReference type="KEGG" id="pswu:SY83_13270"/>
<dbReference type="RefSeq" id="WP_068607216.1">
    <property type="nucleotide sequence ID" value="NZ_CP011388.1"/>
</dbReference>
<organism evidence="1 2">
    <name type="scientific">Paenibacillus swuensis</name>
    <dbReference type="NCBI Taxonomy" id="1178515"/>
    <lineage>
        <taxon>Bacteria</taxon>
        <taxon>Bacillati</taxon>
        <taxon>Bacillota</taxon>
        <taxon>Bacilli</taxon>
        <taxon>Bacillales</taxon>
        <taxon>Paenibacillaceae</taxon>
        <taxon>Paenibacillus</taxon>
    </lineage>
</organism>
<accession>A0A172TJC9</accession>
<sequence>MLQRWTEWFEAIHNRDCAETDSCQKRDEEIRSIQGFRDQLNALNPDLPEHLALVDPLWNEIKSQFPKDEHLLIRKELLECIKLLGMVYAGDGKDLLKLYKSFQTKRGLLLKLSEPAGIQGGIQVADVVEFLLGSQRYRGFEEHFKYYWHGNVDSLYDMLESKASSAWYVHEMKILQEMLNRRGANENKVAKLINYYKLLSPQTIVALGKQEHVGAQLLSKYPAARKAVFNALIRANMKMDIRWFNVGTRAEVRLYVFGRPVDLVYWKDGKYHRRYAYNDLGDEHVSFDINKGDYLGVIIHPIRESAKFKVRFELSPDTDTSTLSVTEIFQSQRGELYPANQPAIKYMSEYKEGKYIYGYFDFTYNRYKPDRYLVYVSVDGLLRREFPEHTCALGGDNCSYGLYLPNGRTTIIYVYYIYGESVSTPLIYEYKSRNPLD</sequence>
<dbReference type="AlphaFoldDB" id="A0A172TJC9"/>